<gene>
    <name evidence="2" type="ORF">D1Y85_03090</name>
</gene>
<feature type="compositionally biased region" description="Basic and acidic residues" evidence="1">
    <location>
        <begin position="401"/>
        <end position="411"/>
    </location>
</feature>
<dbReference type="Proteomes" id="UP000272778">
    <property type="component" value="Unassembled WGS sequence"/>
</dbReference>
<evidence type="ECO:0000256" key="1">
    <source>
        <dbReference type="SAM" id="MobiDB-lite"/>
    </source>
</evidence>
<feature type="compositionally biased region" description="Polar residues" evidence="1">
    <location>
        <begin position="219"/>
        <end position="228"/>
    </location>
</feature>
<comment type="caution">
    <text evidence="2">The sequence shown here is derived from an EMBL/GenBank/DDBJ whole genome shotgun (WGS) entry which is preliminary data.</text>
</comment>
<keyword evidence="3" id="KW-1185">Reference proteome</keyword>
<organism evidence="2 3">
    <name type="scientific">Paraburkholderia dinghuensis</name>
    <dbReference type="NCBI Taxonomy" id="2305225"/>
    <lineage>
        <taxon>Bacteria</taxon>
        <taxon>Pseudomonadati</taxon>
        <taxon>Pseudomonadota</taxon>
        <taxon>Betaproteobacteria</taxon>
        <taxon>Burkholderiales</taxon>
        <taxon>Burkholderiaceae</taxon>
        <taxon>Paraburkholderia</taxon>
    </lineage>
</organism>
<evidence type="ECO:0000313" key="3">
    <source>
        <dbReference type="Proteomes" id="UP000272778"/>
    </source>
</evidence>
<protein>
    <submittedName>
        <fullName evidence="2">Uncharacterized protein</fullName>
    </submittedName>
</protein>
<feature type="compositionally biased region" description="Polar residues" evidence="1">
    <location>
        <begin position="174"/>
        <end position="190"/>
    </location>
</feature>
<feature type="region of interest" description="Disordered" evidence="1">
    <location>
        <begin position="380"/>
        <end position="431"/>
    </location>
</feature>
<evidence type="ECO:0000313" key="2">
    <source>
        <dbReference type="EMBL" id="RQH08881.1"/>
    </source>
</evidence>
<dbReference type="RefSeq" id="WP_124149580.1">
    <property type="nucleotide sequence ID" value="NZ_RQIS01000002.1"/>
</dbReference>
<dbReference type="OrthoDB" id="9069767at2"/>
<feature type="region of interest" description="Disordered" evidence="1">
    <location>
        <begin position="328"/>
        <end position="365"/>
    </location>
</feature>
<proteinExistence type="predicted"/>
<dbReference type="AlphaFoldDB" id="A0A3N6NC72"/>
<feature type="compositionally biased region" description="Polar residues" evidence="1">
    <location>
        <begin position="412"/>
        <end position="426"/>
    </location>
</feature>
<feature type="compositionally biased region" description="Polar residues" evidence="1">
    <location>
        <begin position="278"/>
        <end position="316"/>
    </location>
</feature>
<reference evidence="2 3" key="1">
    <citation type="submission" date="2018-11" db="EMBL/GenBank/DDBJ databases">
        <title>Paraburkholderia sp. DHOA04, isolated from soil.</title>
        <authorList>
            <person name="Gao Z.-H."/>
            <person name="Qiu L.-H."/>
            <person name="Fu J.-C."/>
        </authorList>
    </citation>
    <scope>NUCLEOTIDE SEQUENCE [LARGE SCALE GENOMIC DNA]</scope>
    <source>
        <strain evidence="2 3">DHOA04</strain>
    </source>
</reference>
<feature type="compositionally biased region" description="Polar residues" evidence="1">
    <location>
        <begin position="382"/>
        <end position="396"/>
    </location>
</feature>
<feature type="compositionally biased region" description="Low complexity" evidence="1">
    <location>
        <begin position="160"/>
        <end position="173"/>
    </location>
</feature>
<accession>A0A3N6NC72</accession>
<dbReference type="EMBL" id="RQIS01000002">
    <property type="protein sequence ID" value="RQH08881.1"/>
    <property type="molecule type" value="Genomic_DNA"/>
</dbReference>
<name>A0A3N6NC72_9BURK</name>
<sequence>MTIYFYTTGNDGQQHVFDNRNDADDFTRSEYKKIHPDAPDESHIDNSWDVAKRGFTDTVKNPVGQTVSQIAKWSGADPQTQKQLYDAGDNLLGKAARAFAAQIGAPKYVQDEFEKAGRYAENAIPVWGQAKYYGKVIGDAVEGTPPSPEDTANPVQDARSITGTESPSGSSTGKKTAQDNATRQNATKPSFNPPQRLEDGRIGYPLSPTQPPKLPASDKNPTQSSADNATLEHPAETSDARSSGKRPADAGPDEAPSTKRPASSPAEVENSAHPQRPADSTTDQPVTSGTNPTDKQWQWEWDSSSPLSPTQLDQLGQWDSSDLLSILDGLEKPGIPEGTAVSAGSPRQGPSGVPQNSPESYPATYLDLDSGAVYVTKGVGQQAGQTGVNPSTSSITAGKPSDIKPDTHSAPERTSQADNPESNPTWTGGDVRDLKIDARHGNADCGQFAAGNATGGYRVGSLDPVGTNHQVPDVRSPMGFNPAHGFSANDMIAAPVPIMAEGVAYVDLNTGAFHYGKLVGQSIMQTDANQYGRYGVGGTLSHYKMNNGRLEFIGQRGIQPVRHLSSIKDFVQYCRTHYDMSNALFFFCRFHKDGA</sequence>
<feature type="region of interest" description="Disordered" evidence="1">
    <location>
        <begin position="141"/>
        <end position="316"/>
    </location>
</feature>